<dbReference type="InterPro" id="IPR001849">
    <property type="entry name" value="PH_domain"/>
</dbReference>
<comment type="caution">
    <text evidence="3">The sequence shown here is derived from an EMBL/GenBank/DDBJ whole genome shotgun (WGS) entry which is preliminary data.</text>
</comment>
<dbReference type="PROSITE" id="PS50003">
    <property type="entry name" value="PH_DOMAIN"/>
    <property type="match status" value="1"/>
</dbReference>
<dbReference type="OrthoDB" id="430364at2759"/>
<dbReference type="EMBL" id="CM035407">
    <property type="protein sequence ID" value="KAH7443217.1"/>
    <property type="molecule type" value="Genomic_DNA"/>
</dbReference>
<dbReference type="Pfam" id="PF00169">
    <property type="entry name" value="PH"/>
    <property type="match status" value="1"/>
</dbReference>
<dbReference type="InterPro" id="IPR045188">
    <property type="entry name" value="Boi1/Boi2-like"/>
</dbReference>
<dbReference type="GO" id="GO:0007032">
    <property type="term" value="P:endosome organization"/>
    <property type="evidence" value="ECO:0007669"/>
    <property type="project" value="TreeGrafter"/>
</dbReference>
<evidence type="ECO:0000259" key="2">
    <source>
        <dbReference type="PROSITE" id="PS50003"/>
    </source>
</evidence>
<keyword evidence="4" id="KW-1185">Reference proteome</keyword>
<sequence>MQNKVLLWAKPEKAGVLLKRAGNAKSWRKRQFILKDSYLFYFKVKASVDQSEPTGLIPLRGCKIGNTSAVSDSSIEHIFIITLPEALASLGILKHTNYVLAAEDYEDMQSWIDAIKLASVSKRKLQAKVEHAYMEVRDLEKRWAVAKLRDAYRSAGKKAPPLTWQTTDEPVILQALADMLMEAYHMRELLQNRVKDAFMRLQEASAYLEVLERAASVREESVMARKDMQHVMSKIHTEMAACSQSLEWLVPARFEYYHIEKQVEALEGSCENGEGVPSSIELESILQETLKRLEELEFQVTGDEVLPNEEMIVKLGTQIANIYAEYMTIVQQASESLQASQSSTTESSQQRI</sequence>
<dbReference type="GO" id="GO:0001881">
    <property type="term" value="P:receptor recycling"/>
    <property type="evidence" value="ECO:0007669"/>
    <property type="project" value="TreeGrafter"/>
</dbReference>
<gene>
    <name evidence="3" type="ORF">KP509_02G026200</name>
</gene>
<dbReference type="PANTHER" id="PTHR22902:SF27">
    <property type="entry name" value="PLECKSTRIN HOMOLOGY DOMAIN-CONTAINING FAMILY A MEMBER 3"/>
    <property type="match status" value="1"/>
</dbReference>
<dbReference type="AlphaFoldDB" id="A0A8T2V433"/>
<accession>A0A8T2V433</accession>
<dbReference type="PANTHER" id="PTHR22902">
    <property type="entry name" value="SESQUIPEDALIAN"/>
    <property type="match status" value="1"/>
</dbReference>
<keyword evidence="1" id="KW-0597">Phosphoprotein</keyword>
<dbReference type="Proteomes" id="UP000825935">
    <property type="component" value="Chromosome 2"/>
</dbReference>
<dbReference type="GO" id="GO:0005769">
    <property type="term" value="C:early endosome"/>
    <property type="evidence" value="ECO:0007669"/>
    <property type="project" value="TreeGrafter"/>
</dbReference>
<dbReference type="OMA" id="FWICSTK"/>
<organism evidence="3 4">
    <name type="scientific">Ceratopteris richardii</name>
    <name type="common">Triangle waterfern</name>
    <dbReference type="NCBI Taxonomy" id="49495"/>
    <lineage>
        <taxon>Eukaryota</taxon>
        <taxon>Viridiplantae</taxon>
        <taxon>Streptophyta</taxon>
        <taxon>Embryophyta</taxon>
        <taxon>Tracheophyta</taxon>
        <taxon>Polypodiopsida</taxon>
        <taxon>Polypodiidae</taxon>
        <taxon>Polypodiales</taxon>
        <taxon>Pteridineae</taxon>
        <taxon>Pteridaceae</taxon>
        <taxon>Parkerioideae</taxon>
        <taxon>Ceratopteris</taxon>
    </lineage>
</organism>
<dbReference type="GO" id="GO:0005802">
    <property type="term" value="C:trans-Golgi network"/>
    <property type="evidence" value="ECO:0007669"/>
    <property type="project" value="TreeGrafter"/>
</dbReference>
<dbReference type="GO" id="GO:0042147">
    <property type="term" value="P:retrograde transport, endosome to Golgi"/>
    <property type="evidence" value="ECO:0007669"/>
    <property type="project" value="TreeGrafter"/>
</dbReference>
<dbReference type="SMART" id="SM00233">
    <property type="entry name" value="PH"/>
    <property type="match status" value="1"/>
</dbReference>
<dbReference type="GO" id="GO:0055037">
    <property type="term" value="C:recycling endosome"/>
    <property type="evidence" value="ECO:0007669"/>
    <property type="project" value="TreeGrafter"/>
</dbReference>
<evidence type="ECO:0000256" key="1">
    <source>
        <dbReference type="ARBA" id="ARBA00022553"/>
    </source>
</evidence>
<evidence type="ECO:0000313" key="4">
    <source>
        <dbReference type="Proteomes" id="UP000825935"/>
    </source>
</evidence>
<evidence type="ECO:0000313" key="3">
    <source>
        <dbReference type="EMBL" id="KAH7443217.1"/>
    </source>
</evidence>
<protein>
    <recommendedName>
        <fullName evidence="2">PH domain-containing protein</fullName>
    </recommendedName>
</protein>
<dbReference type="Gene3D" id="2.30.29.30">
    <property type="entry name" value="Pleckstrin-homology domain (PH domain)/Phosphotyrosine-binding domain (PTB)"/>
    <property type="match status" value="1"/>
</dbReference>
<reference evidence="3" key="1">
    <citation type="submission" date="2021-08" db="EMBL/GenBank/DDBJ databases">
        <title>WGS assembly of Ceratopteris richardii.</title>
        <authorList>
            <person name="Marchant D.B."/>
            <person name="Chen G."/>
            <person name="Jenkins J."/>
            <person name="Shu S."/>
            <person name="Leebens-Mack J."/>
            <person name="Grimwood J."/>
            <person name="Schmutz J."/>
            <person name="Soltis P."/>
            <person name="Soltis D."/>
            <person name="Chen Z.-H."/>
        </authorList>
    </citation>
    <scope>NUCLEOTIDE SEQUENCE</scope>
    <source>
        <strain evidence="3">Whitten #5841</strain>
        <tissue evidence="3">Leaf</tissue>
    </source>
</reference>
<dbReference type="GO" id="GO:0005829">
    <property type="term" value="C:cytosol"/>
    <property type="evidence" value="ECO:0007669"/>
    <property type="project" value="GOC"/>
</dbReference>
<name>A0A8T2V433_CERRI</name>
<proteinExistence type="predicted"/>
<feature type="domain" description="PH" evidence="2">
    <location>
        <begin position="10"/>
        <end position="120"/>
    </location>
</feature>
<dbReference type="EMBL" id="CM035407">
    <property type="protein sequence ID" value="KAH7443221.1"/>
    <property type="molecule type" value="Genomic_DNA"/>
</dbReference>
<dbReference type="InterPro" id="IPR011993">
    <property type="entry name" value="PH-like_dom_sf"/>
</dbReference>
<dbReference type="SUPFAM" id="SSF50729">
    <property type="entry name" value="PH domain-like"/>
    <property type="match status" value="1"/>
</dbReference>